<evidence type="ECO:0000256" key="2">
    <source>
        <dbReference type="ARBA" id="ARBA00022540"/>
    </source>
</evidence>
<organism evidence="6 7">
    <name type="scientific">Zygotorulaspora mrakii</name>
    <name type="common">Zygosaccharomyces mrakii</name>
    <dbReference type="NCBI Taxonomy" id="42260"/>
    <lineage>
        <taxon>Eukaryota</taxon>
        <taxon>Fungi</taxon>
        <taxon>Dikarya</taxon>
        <taxon>Ascomycota</taxon>
        <taxon>Saccharomycotina</taxon>
        <taxon>Saccharomycetes</taxon>
        <taxon>Saccharomycetales</taxon>
        <taxon>Saccharomycetaceae</taxon>
        <taxon>Zygotorulaspora</taxon>
    </lineage>
</organism>
<gene>
    <name evidence="4" type="primary">HCR1</name>
    <name evidence="6" type="ORF">HG535_0B04590</name>
</gene>
<keyword evidence="3 4" id="KW-0648">Protein biosynthesis</keyword>
<dbReference type="PANTHER" id="PTHR21681:SF0">
    <property type="entry name" value="EUKARYOTIC TRANSLATION INITIATION FACTOR 3 SUBUNIT J"/>
    <property type="match status" value="1"/>
</dbReference>
<reference evidence="6 7" key="1">
    <citation type="submission" date="2020-07" db="EMBL/GenBank/DDBJ databases">
        <title>The yeast mating-type switching endonuclease HO is a domesticated member of an unorthodox homing genetic element family.</title>
        <authorList>
            <person name="Coughlan A.Y."/>
            <person name="Lombardi L."/>
            <person name="Braun-Galleani S."/>
            <person name="Martos A.R."/>
            <person name="Galeote V."/>
            <person name="Bigey F."/>
            <person name="Dequin S."/>
            <person name="Byrne K.P."/>
            <person name="Wolfe K.H."/>
        </authorList>
    </citation>
    <scope>NUCLEOTIDE SEQUENCE [LARGE SCALE GENOMIC DNA]</scope>
    <source>
        <strain evidence="6 7">NRRL Y-6702</strain>
    </source>
</reference>
<evidence type="ECO:0000256" key="5">
    <source>
        <dbReference type="SAM" id="MobiDB-lite"/>
    </source>
</evidence>
<dbReference type="OrthoDB" id="20381at2759"/>
<feature type="compositionally biased region" description="Acidic residues" evidence="5">
    <location>
        <begin position="24"/>
        <end position="44"/>
    </location>
</feature>
<sequence>MSWDDDLIGGSAAQGEDAVLMDSWDAELTDEPVMDSWDAEEEVEDKPKAKPKATSKASGKKKPNGKEVVNPLMAIDTLDEKTRKELIKKAEIESDLNNAADLFSGLGVAEEHPRAAALRREQEAMEIAKISRPALTKESPIEDHPLFKDAETKADYQDLRKSLTTAIVSMHEKSSLNYASSLAVDLIRDIAKPMSIENIRQTIATLNIMMKDKERQERQARLAKVKGGTATGGAGKKKAKGGQPNLGGAFKKDQQFDMGGAEYDDFNDDDFM</sequence>
<protein>
    <recommendedName>
        <fullName evidence="4">Eukaryotic translation initiation factor 3 subunit J</fullName>
        <shortName evidence="4">eIF3j</shortName>
    </recommendedName>
    <alternativeName>
        <fullName evidence="4">Eukaryotic translation initiation factor 3 30 kDa subunit homolog</fullName>
        <shortName evidence="4">eIF-3 30 kDa subunit homolog</shortName>
    </alternativeName>
</protein>
<evidence type="ECO:0000256" key="1">
    <source>
        <dbReference type="ARBA" id="ARBA00022490"/>
    </source>
</evidence>
<comment type="subunit">
    <text evidence="4">Component of the eukaryotic translation initiation factor 3 (eIF-3) complex.</text>
</comment>
<dbReference type="GO" id="GO:0001732">
    <property type="term" value="P:formation of cytoplasmic translation initiation complex"/>
    <property type="evidence" value="ECO:0007669"/>
    <property type="project" value="UniProtKB-UniRule"/>
</dbReference>
<dbReference type="InterPro" id="IPR023194">
    <property type="entry name" value="eIF3-like_dom_sf"/>
</dbReference>
<dbReference type="GO" id="GO:0005852">
    <property type="term" value="C:eukaryotic translation initiation factor 3 complex"/>
    <property type="evidence" value="ECO:0007669"/>
    <property type="project" value="UniProtKB-UniRule"/>
</dbReference>
<feature type="region of interest" description="Disordered" evidence="5">
    <location>
        <begin position="1"/>
        <end position="68"/>
    </location>
</feature>
<dbReference type="EMBL" id="CP058605">
    <property type="protein sequence ID" value="QLG71417.1"/>
    <property type="molecule type" value="Genomic_DNA"/>
</dbReference>
<proteinExistence type="inferred from homology"/>
<comment type="function">
    <text evidence="4">Component of the eukaryotic translation initiation factor 3 (eIF-3) complex, which is involved in protein synthesis of a specialized repertoire of mRNAs and, together with other initiation factors, stimulates binding of mRNA and methionyl-tRNAi to the 40S ribosome. The eIF-3 complex specifically targets and initiates translation of a subset of mRNAs involved in cell proliferation.</text>
</comment>
<dbReference type="HAMAP" id="MF_03009">
    <property type="entry name" value="eIF3j"/>
    <property type="match status" value="1"/>
</dbReference>
<dbReference type="GO" id="GO:0003743">
    <property type="term" value="F:translation initiation factor activity"/>
    <property type="evidence" value="ECO:0007669"/>
    <property type="project" value="UniProtKB-UniRule"/>
</dbReference>
<evidence type="ECO:0000313" key="6">
    <source>
        <dbReference type="EMBL" id="QLG71417.1"/>
    </source>
</evidence>
<comment type="subcellular location">
    <subcellularLocation>
        <location evidence="4">Cytoplasm</location>
    </subcellularLocation>
</comment>
<name>A0A7H9AZ24_ZYGMR</name>
<evidence type="ECO:0000256" key="4">
    <source>
        <dbReference type="HAMAP-Rule" id="MF_03009"/>
    </source>
</evidence>
<keyword evidence="1 4" id="KW-0963">Cytoplasm</keyword>
<dbReference type="AlphaFoldDB" id="A0A7H9AZ24"/>
<dbReference type="InterPro" id="IPR013906">
    <property type="entry name" value="eIF3j"/>
</dbReference>
<dbReference type="GO" id="GO:0016282">
    <property type="term" value="C:eukaryotic 43S preinitiation complex"/>
    <property type="evidence" value="ECO:0007669"/>
    <property type="project" value="UniProtKB-UniRule"/>
</dbReference>
<dbReference type="Proteomes" id="UP000509704">
    <property type="component" value="Chromosome 2"/>
</dbReference>
<dbReference type="PANTHER" id="PTHR21681">
    <property type="entry name" value="EUKARYOTIC TRANSLATION INITIATION FACTOR 3 SUBUNIT J"/>
    <property type="match status" value="1"/>
</dbReference>
<keyword evidence="2 4" id="KW-0396">Initiation factor</keyword>
<keyword evidence="7" id="KW-1185">Reference proteome</keyword>
<dbReference type="GO" id="GO:0033290">
    <property type="term" value="C:eukaryotic 48S preinitiation complex"/>
    <property type="evidence" value="ECO:0007669"/>
    <property type="project" value="UniProtKB-UniRule"/>
</dbReference>
<feature type="compositionally biased region" description="Basic residues" evidence="5">
    <location>
        <begin position="49"/>
        <end position="63"/>
    </location>
</feature>
<evidence type="ECO:0000313" key="7">
    <source>
        <dbReference type="Proteomes" id="UP000509704"/>
    </source>
</evidence>
<dbReference type="Pfam" id="PF08597">
    <property type="entry name" value="eIF3_subunit"/>
    <property type="match status" value="1"/>
</dbReference>
<feature type="region of interest" description="Disordered" evidence="5">
    <location>
        <begin position="223"/>
        <end position="254"/>
    </location>
</feature>
<dbReference type="Gene3D" id="1.10.246.60">
    <property type="entry name" value="Eukaryotic translation initiation factor 3 like domains"/>
    <property type="match status" value="1"/>
</dbReference>
<accession>A0A7H9AZ24</accession>
<comment type="similarity">
    <text evidence="4">Belongs to the eIF-3 subunit J family.</text>
</comment>
<evidence type="ECO:0000256" key="3">
    <source>
        <dbReference type="ARBA" id="ARBA00022917"/>
    </source>
</evidence>